<dbReference type="KEGG" id="mng:MNEG_1754"/>
<organism evidence="3 4">
    <name type="scientific">Monoraphidium neglectum</name>
    <dbReference type="NCBI Taxonomy" id="145388"/>
    <lineage>
        <taxon>Eukaryota</taxon>
        <taxon>Viridiplantae</taxon>
        <taxon>Chlorophyta</taxon>
        <taxon>core chlorophytes</taxon>
        <taxon>Chlorophyceae</taxon>
        <taxon>CS clade</taxon>
        <taxon>Sphaeropleales</taxon>
        <taxon>Selenastraceae</taxon>
        <taxon>Monoraphidium</taxon>
    </lineage>
</organism>
<dbReference type="PANTHER" id="PTHR21017">
    <property type="entry name" value="NIPSNAP-RELATED"/>
    <property type="match status" value="1"/>
</dbReference>
<dbReference type="EMBL" id="KK100401">
    <property type="protein sequence ID" value="KIZ06203.1"/>
    <property type="molecule type" value="Genomic_DNA"/>
</dbReference>
<comment type="similarity">
    <text evidence="1">Belongs to the NipSnap family.</text>
</comment>
<dbReference type="PANTHER" id="PTHR21017:SF17">
    <property type="entry name" value="PROTEIN NIPSNAP"/>
    <property type="match status" value="1"/>
</dbReference>
<gene>
    <name evidence="3" type="ORF">MNEG_1754</name>
</gene>
<feature type="domain" description="NIPSNAP" evidence="2">
    <location>
        <begin position="87"/>
        <end position="189"/>
    </location>
</feature>
<name>A0A0D2K7K1_9CHLO</name>
<protein>
    <recommendedName>
        <fullName evidence="2">NIPSNAP domain-containing protein</fullName>
    </recommendedName>
</protein>
<dbReference type="OrthoDB" id="10262843at2759"/>
<evidence type="ECO:0000256" key="1">
    <source>
        <dbReference type="ARBA" id="ARBA00005291"/>
    </source>
</evidence>
<proteinExistence type="inferred from homology"/>
<sequence>MFTCDTGGELNKVAHFYSYESMAHREEVRSAAARNQAWSAYVDIGRKFMVKQESRIMLENQVIYSATGAPGAASFAPPSGGDGPGLYEWRQYQLSPGYGSVPKLLKAFEEGLPDKIAADPEGRLVALAHSDVGILNNVMELWRYPSAAACIRARQAARQVPKWRETIAAVTPGVQTFTTSFMVPCPFSPWQ</sequence>
<dbReference type="InterPro" id="IPR051557">
    <property type="entry name" value="NipSnap_domain"/>
</dbReference>
<feature type="domain" description="NIPSNAP" evidence="2">
    <location>
        <begin position="2"/>
        <end position="58"/>
    </location>
</feature>
<dbReference type="SUPFAM" id="SSF54909">
    <property type="entry name" value="Dimeric alpha+beta barrel"/>
    <property type="match status" value="2"/>
</dbReference>
<dbReference type="RefSeq" id="XP_013905222.1">
    <property type="nucleotide sequence ID" value="XM_014049768.1"/>
</dbReference>
<dbReference type="GO" id="GO:0000423">
    <property type="term" value="P:mitophagy"/>
    <property type="evidence" value="ECO:0007669"/>
    <property type="project" value="UniProtKB-ARBA"/>
</dbReference>
<accession>A0A0D2K7K1</accession>
<dbReference type="Pfam" id="PF07978">
    <property type="entry name" value="NIPSNAP"/>
    <property type="match status" value="2"/>
</dbReference>
<dbReference type="GeneID" id="25734632"/>
<evidence type="ECO:0000259" key="2">
    <source>
        <dbReference type="Pfam" id="PF07978"/>
    </source>
</evidence>
<dbReference type="InterPro" id="IPR012577">
    <property type="entry name" value="NIPSNAP"/>
</dbReference>
<dbReference type="Gene3D" id="3.30.70.100">
    <property type="match status" value="2"/>
</dbReference>
<dbReference type="InterPro" id="IPR011008">
    <property type="entry name" value="Dimeric_a/b-barrel"/>
</dbReference>
<dbReference type="GO" id="GO:0005739">
    <property type="term" value="C:mitochondrion"/>
    <property type="evidence" value="ECO:0007669"/>
    <property type="project" value="TreeGrafter"/>
</dbReference>
<dbReference type="Proteomes" id="UP000054498">
    <property type="component" value="Unassembled WGS sequence"/>
</dbReference>
<dbReference type="AlphaFoldDB" id="A0A0D2K7K1"/>
<reference evidence="3 4" key="1">
    <citation type="journal article" date="2013" name="BMC Genomics">
        <title>Reconstruction of the lipid metabolism for the microalga Monoraphidium neglectum from its genome sequence reveals characteristics suitable for biofuel production.</title>
        <authorList>
            <person name="Bogen C."/>
            <person name="Al-Dilaimi A."/>
            <person name="Albersmeier A."/>
            <person name="Wichmann J."/>
            <person name="Grundmann M."/>
            <person name="Rupp O."/>
            <person name="Lauersen K.J."/>
            <person name="Blifernez-Klassen O."/>
            <person name="Kalinowski J."/>
            <person name="Goesmann A."/>
            <person name="Mussgnug J.H."/>
            <person name="Kruse O."/>
        </authorList>
    </citation>
    <scope>NUCLEOTIDE SEQUENCE [LARGE SCALE GENOMIC DNA]</scope>
    <source>
        <strain evidence="3 4">SAG 48.87</strain>
    </source>
</reference>
<evidence type="ECO:0000313" key="4">
    <source>
        <dbReference type="Proteomes" id="UP000054498"/>
    </source>
</evidence>
<dbReference type="STRING" id="145388.A0A0D2K7K1"/>
<keyword evidence="4" id="KW-1185">Reference proteome</keyword>
<evidence type="ECO:0000313" key="3">
    <source>
        <dbReference type="EMBL" id="KIZ06203.1"/>
    </source>
</evidence>